<accession>A0A2J7Q5T5</accession>
<dbReference type="EMBL" id="NEVH01017547">
    <property type="protein sequence ID" value="PNF23932.1"/>
    <property type="molecule type" value="Genomic_DNA"/>
</dbReference>
<organism evidence="2 3">
    <name type="scientific">Cryptotermes secundus</name>
    <dbReference type="NCBI Taxonomy" id="105785"/>
    <lineage>
        <taxon>Eukaryota</taxon>
        <taxon>Metazoa</taxon>
        <taxon>Ecdysozoa</taxon>
        <taxon>Arthropoda</taxon>
        <taxon>Hexapoda</taxon>
        <taxon>Insecta</taxon>
        <taxon>Pterygota</taxon>
        <taxon>Neoptera</taxon>
        <taxon>Polyneoptera</taxon>
        <taxon>Dictyoptera</taxon>
        <taxon>Blattodea</taxon>
        <taxon>Blattoidea</taxon>
        <taxon>Termitoidae</taxon>
        <taxon>Kalotermitidae</taxon>
        <taxon>Cryptotermitinae</taxon>
        <taxon>Cryptotermes</taxon>
    </lineage>
</organism>
<proteinExistence type="predicted"/>
<gene>
    <name evidence="2" type="ORF">B7P43_G12410</name>
</gene>
<feature type="region of interest" description="Disordered" evidence="1">
    <location>
        <begin position="88"/>
        <end position="115"/>
    </location>
</feature>
<dbReference type="STRING" id="105785.A0A2J7Q5T5"/>
<dbReference type="Proteomes" id="UP000235965">
    <property type="component" value="Unassembled WGS sequence"/>
</dbReference>
<dbReference type="AlphaFoldDB" id="A0A2J7Q5T5"/>
<dbReference type="InParanoid" id="A0A2J7Q5T5"/>
<reference evidence="2 3" key="1">
    <citation type="submission" date="2017-12" db="EMBL/GenBank/DDBJ databases">
        <title>Hemimetabolous genomes reveal molecular basis of termite eusociality.</title>
        <authorList>
            <person name="Harrison M.C."/>
            <person name="Jongepier E."/>
            <person name="Robertson H.M."/>
            <person name="Arning N."/>
            <person name="Bitard-Feildel T."/>
            <person name="Chao H."/>
            <person name="Childers C.P."/>
            <person name="Dinh H."/>
            <person name="Doddapaneni H."/>
            <person name="Dugan S."/>
            <person name="Gowin J."/>
            <person name="Greiner C."/>
            <person name="Han Y."/>
            <person name="Hu H."/>
            <person name="Hughes D.S.T."/>
            <person name="Huylmans A.-K."/>
            <person name="Kemena C."/>
            <person name="Kremer L.P.M."/>
            <person name="Lee S.L."/>
            <person name="Lopez-Ezquerra A."/>
            <person name="Mallet L."/>
            <person name="Monroy-Kuhn J.M."/>
            <person name="Moser A."/>
            <person name="Murali S.C."/>
            <person name="Muzny D.M."/>
            <person name="Otani S."/>
            <person name="Piulachs M.-D."/>
            <person name="Poelchau M."/>
            <person name="Qu J."/>
            <person name="Schaub F."/>
            <person name="Wada-Katsumata A."/>
            <person name="Worley K.C."/>
            <person name="Xie Q."/>
            <person name="Ylla G."/>
            <person name="Poulsen M."/>
            <person name="Gibbs R.A."/>
            <person name="Schal C."/>
            <person name="Richards S."/>
            <person name="Belles X."/>
            <person name="Korb J."/>
            <person name="Bornberg-Bauer E."/>
        </authorList>
    </citation>
    <scope>NUCLEOTIDE SEQUENCE [LARGE SCALE GENOMIC DNA]</scope>
    <source>
        <tissue evidence="2">Whole body</tissue>
    </source>
</reference>
<comment type="caution">
    <text evidence="2">The sequence shown here is derived from an EMBL/GenBank/DDBJ whole genome shotgun (WGS) entry which is preliminary data.</text>
</comment>
<keyword evidence="3" id="KW-1185">Reference proteome</keyword>
<evidence type="ECO:0000313" key="3">
    <source>
        <dbReference type="Proteomes" id="UP000235965"/>
    </source>
</evidence>
<evidence type="ECO:0000313" key="2">
    <source>
        <dbReference type="EMBL" id="PNF23932.1"/>
    </source>
</evidence>
<name>A0A2J7Q5T5_9NEOP</name>
<sequence length="205" mass="21844">MPFIDDDLLWCPDNDGKMVDLTQCLQEAASGAQQQQQQHTGSSGLGELSQSDLTGLVSSLDEDAEEDLFKQLGESTFELDNFFTDFEDKEENNNNVVSQGGGGGTASDIVTSSTTPVKSATSLLDSRAKKFTIAAANPLLAEKLAAPPPLASSAPTPAAITTTPFNTGRVTIKTECLAPDSSKGRNSHVQRRASTVQQDTRYVLF</sequence>
<evidence type="ECO:0000256" key="1">
    <source>
        <dbReference type="SAM" id="MobiDB-lite"/>
    </source>
</evidence>
<protein>
    <submittedName>
        <fullName evidence="2">Uncharacterized protein</fullName>
    </submittedName>
</protein>